<protein>
    <recommendedName>
        <fullName evidence="11">1,6-anhydro-N-acetylmuramyl-L-alanine amidase AmpD</fullName>
        <ecNumber evidence="5">3.5.1.28</ecNumber>
    </recommendedName>
    <alternativeName>
        <fullName evidence="12">N-acetylmuramoyl-L-alanine amidase</fullName>
    </alternativeName>
</protein>
<keyword evidence="10" id="KW-0961">Cell wall biogenesis/degradation</keyword>
<dbReference type="GO" id="GO:0009253">
    <property type="term" value="P:peptidoglycan catabolic process"/>
    <property type="evidence" value="ECO:0007669"/>
    <property type="project" value="InterPro"/>
</dbReference>
<evidence type="ECO:0000256" key="9">
    <source>
        <dbReference type="ARBA" id="ARBA00022833"/>
    </source>
</evidence>
<evidence type="ECO:0000256" key="12">
    <source>
        <dbReference type="ARBA" id="ARBA00042615"/>
    </source>
</evidence>
<dbReference type="SMART" id="SM00644">
    <property type="entry name" value="Ami_2"/>
    <property type="match status" value="1"/>
</dbReference>
<dbReference type="InterPro" id="IPR036505">
    <property type="entry name" value="Amidase/PGRP_sf"/>
</dbReference>
<comment type="catalytic activity">
    <reaction evidence="1">
        <text>Hydrolyzes the link between N-acetylmuramoyl residues and L-amino acid residues in certain cell-wall glycopeptides.</text>
        <dbReference type="EC" id="3.5.1.28"/>
    </reaction>
</comment>
<dbReference type="KEGG" id="neu:NE2182"/>
<evidence type="ECO:0000313" key="15">
    <source>
        <dbReference type="Proteomes" id="UP000001416"/>
    </source>
</evidence>
<gene>
    <name evidence="14" type="primary">ampD</name>
    <name evidence="14" type="ordered locus">NE2182</name>
</gene>
<evidence type="ECO:0000256" key="1">
    <source>
        <dbReference type="ARBA" id="ARBA00001561"/>
    </source>
</evidence>
<evidence type="ECO:0000256" key="4">
    <source>
        <dbReference type="ARBA" id="ARBA00007553"/>
    </source>
</evidence>
<dbReference type="PANTHER" id="PTHR30417:SF4">
    <property type="entry name" value="1,6-ANHYDRO-N-ACETYLMURAMYL-L-ALANINE AMIDASE AMPD"/>
    <property type="match status" value="1"/>
</dbReference>
<dbReference type="STRING" id="228410.NE2182"/>
<dbReference type="EMBL" id="AL954747">
    <property type="protein sequence ID" value="CAD86093.1"/>
    <property type="molecule type" value="Genomic_DNA"/>
</dbReference>
<evidence type="ECO:0000259" key="13">
    <source>
        <dbReference type="SMART" id="SM00644"/>
    </source>
</evidence>
<comment type="similarity">
    <text evidence="4">Belongs to the N-acetylmuramoyl-L-alanine amidase 2 family.</text>
</comment>
<keyword evidence="9" id="KW-0862">Zinc</keyword>
<dbReference type="GO" id="GO:0046872">
    <property type="term" value="F:metal ion binding"/>
    <property type="evidence" value="ECO:0007669"/>
    <property type="project" value="UniProtKB-KW"/>
</dbReference>
<evidence type="ECO:0000256" key="6">
    <source>
        <dbReference type="ARBA" id="ARBA00022490"/>
    </source>
</evidence>
<keyword evidence="7" id="KW-0479">Metal-binding</keyword>
<dbReference type="AlphaFoldDB" id="Q82SW4"/>
<dbReference type="GO" id="GO:0071555">
    <property type="term" value="P:cell wall organization"/>
    <property type="evidence" value="ECO:0007669"/>
    <property type="project" value="UniProtKB-KW"/>
</dbReference>
<dbReference type="PhylomeDB" id="Q82SW4"/>
<evidence type="ECO:0000256" key="10">
    <source>
        <dbReference type="ARBA" id="ARBA00023316"/>
    </source>
</evidence>
<feature type="domain" description="N-acetylmuramoyl-L-alanine amidase" evidence="13">
    <location>
        <begin position="19"/>
        <end position="167"/>
    </location>
</feature>
<comment type="subcellular location">
    <subcellularLocation>
        <location evidence="3">Cytoplasm</location>
    </subcellularLocation>
</comment>
<dbReference type="GO" id="GO:0005737">
    <property type="term" value="C:cytoplasm"/>
    <property type="evidence" value="ECO:0007669"/>
    <property type="project" value="UniProtKB-SubCell"/>
</dbReference>
<sequence length="183" mass="21018">MSMLIDAEGRLVPARYIPSPNCDERPDRNDISLLVIHAISLPPEEFGSDSVIELFTNRLDPQAHPYYQGLQDLKVSSHFFIRRNGEIIQFVPCTLRAWHAGISCWQERPRCNDFSIGIELEGSDNQPFELMQYNRLIELTRAIQAAYPVSDIVGHADIAPQRKTDPGPYFDWQSYRQALETNR</sequence>
<dbReference type="EC" id="3.5.1.28" evidence="5"/>
<dbReference type="HOGENOM" id="CLU_049290_1_0_4"/>
<name>Q82SW4_NITEU</name>
<dbReference type="SUPFAM" id="SSF55846">
    <property type="entry name" value="N-acetylmuramoyl-L-alanine amidase-like"/>
    <property type="match status" value="1"/>
</dbReference>
<dbReference type="NCBIfam" id="NF008758">
    <property type="entry name" value="PRK11789.1"/>
    <property type="match status" value="1"/>
</dbReference>
<dbReference type="GO" id="GO:0008745">
    <property type="term" value="F:N-acetylmuramoyl-L-alanine amidase activity"/>
    <property type="evidence" value="ECO:0007669"/>
    <property type="project" value="UniProtKB-EC"/>
</dbReference>
<dbReference type="Gene3D" id="3.40.80.10">
    <property type="entry name" value="Peptidoglycan recognition protein-like"/>
    <property type="match status" value="1"/>
</dbReference>
<accession>Q82SW4</accession>
<evidence type="ECO:0000256" key="3">
    <source>
        <dbReference type="ARBA" id="ARBA00004496"/>
    </source>
</evidence>
<evidence type="ECO:0000256" key="2">
    <source>
        <dbReference type="ARBA" id="ARBA00001947"/>
    </source>
</evidence>
<dbReference type="InterPro" id="IPR051206">
    <property type="entry name" value="NAMLAA_amidase_2"/>
</dbReference>
<dbReference type="eggNOG" id="COG3023">
    <property type="taxonomic scope" value="Bacteria"/>
</dbReference>
<dbReference type="PANTHER" id="PTHR30417">
    <property type="entry name" value="N-ACETYLMURAMOYL-L-ALANINE AMIDASE AMID"/>
    <property type="match status" value="1"/>
</dbReference>
<evidence type="ECO:0000313" key="14">
    <source>
        <dbReference type="EMBL" id="CAD86093.1"/>
    </source>
</evidence>
<keyword evidence="15" id="KW-1185">Reference proteome</keyword>
<keyword evidence="8" id="KW-0378">Hydrolase</keyword>
<evidence type="ECO:0000256" key="8">
    <source>
        <dbReference type="ARBA" id="ARBA00022801"/>
    </source>
</evidence>
<evidence type="ECO:0000256" key="5">
    <source>
        <dbReference type="ARBA" id="ARBA00011901"/>
    </source>
</evidence>
<organism evidence="14 15">
    <name type="scientific">Nitrosomonas europaea (strain ATCC 19718 / CIP 103999 / KCTC 2705 / NBRC 14298)</name>
    <dbReference type="NCBI Taxonomy" id="228410"/>
    <lineage>
        <taxon>Bacteria</taxon>
        <taxon>Pseudomonadati</taxon>
        <taxon>Pseudomonadota</taxon>
        <taxon>Betaproteobacteria</taxon>
        <taxon>Nitrosomonadales</taxon>
        <taxon>Nitrosomonadaceae</taxon>
        <taxon>Nitrosomonas</taxon>
    </lineage>
</organism>
<reference evidence="14 15" key="1">
    <citation type="journal article" date="2003" name="J. Bacteriol.">
        <title>Complete genome sequence of the ammonia-oxidizing bacterium and obligate chemolithoautotroph Nitrosomonas europaea.</title>
        <authorList>
            <person name="Chain P."/>
            <person name="Lamerdin J."/>
            <person name="Larimer F."/>
            <person name="Regala W."/>
            <person name="Land M."/>
            <person name="Hauser L."/>
            <person name="Hooper A."/>
            <person name="Klotz M."/>
            <person name="Norton J."/>
            <person name="Sayavedra-Soto L."/>
            <person name="Arciero D."/>
            <person name="Hommes N."/>
            <person name="Whittaker M."/>
            <person name="Arp D."/>
        </authorList>
    </citation>
    <scope>NUCLEOTIDE SEQUENCE [LARGE SCALE GENOMIC DNA]</scope>
    <source>
        <strain evidence="15">ATCC 19718 / CIP 103999 / KCTC 2705 / NBRC 14298</strain>
    </source>
</reference>
<comment type="cofactor">
    <cofactor evidence="2">
        <name>Zn(2+)</name>
        <dbReference type="ChEBI" id="CHEBI:29105"/>
    </cofactor>
</comment>
<evidence type="ECO:0000256" key="7">
    <source>
        <dbReference type="ARBA" id="ARBA00022723"/>
    </source>
</evidence>
<dbReference type="Pfam" id="PF01510">
    <property type="entry name" value="Amidase_2"/>
    <property type="match status" value="1"/>
</dbReference>
<dbReference type="GO" id="GO:0009254">
    <property type="term" value="P:peptidoglycan turnover"/>
    <property type="evidence" value="ECO:0007669"/>
    <property type="project" value="TreeGrafter"/>
</dbReference>
<proteinExistence type="inferred from homology"/>
<keyword evidence="6" id="KW-0963">Cytoplasm</keyword>
<evidence type="ECO:0000256" key="11">
    <source>
        <dbReference type="ARBA" id="ARBA00039257"/>
    </source>
</evidence>
<dbReference type="InterPro" id="IPR002502">
    <property type="entry name" value="Amidase_domain"/>
</dbReference>
<dbReference type="CDD" id="cd06583">
    <property type="entry name" value="PGRP"/>
    <property type="match status" value="1"/>
</dbReference>
<dbReference type="Proteomes" id="UP000001416">
    <property type="component" value="Chromosome"/>
</dbReference>